<dbReference type="Proteomes" id="UP001151760">
    <property type="component" value="Unassembled WGS sequence"/>
</dbReference>
<comment type="caution">
    <text evidence="1">The sequence shown here is derived from an EMBL/GenBank/DDBJ whole genome shotgun (WGS) entry which is preliminary data.</text>
</comment>
<reference evidence="1" key="2">
    <citation type="submission" date="2022-01" db="EMBL/GenBank/DDBJ databases">
        <authorList>
            <person name="Yamashiro T."/>
            <person name="Shiraishi A."/>
            <person name="Satake H."/>
            <person name="Nakayama K."/>
        </authorList>
    </citation>
    <scope>NUCLEOTIDE SEQUENCE</scope>
</reference>
<dbReference type="EMBL" id="BQNB010015096">
    <property type="protein sequence ID" value="GJT35969.1"/>
    <property type="molecule type" value="Genomic_DNA"/>
</dbReference>
<evidence type="ECO:0000313" key="1">
    <source>
        <dbReference type="EMBL" id="GJT35969.1"/>
    </source>
</evidence>
<name>A0ABQ5DFY2_9ASTR</name>
<evidence type="ECO:0000313" key="2">
    <source>
        <dbReference type="Proteomes" id="UP001151760"/>
    </source>
</evidence>
<organism evidence="1 2">
    <name type="scientific">Tanacetum coccineum</name>
    <dbReference type="NCBI Taxonomy" id="301880"/>
    <lineage>
        <taxon>Eukaryota</taxon>
        <taxon>Viridiplantae</taxon>
        <taxon>Streptophyta</taxon>
        <taxon>Embryophyta</taxon>
        <taxon>Tracheophyta</taxon>
        <taxon>Spermatophyta</taxon>
        <taxon>Magnoliopsida</taxon>
        <taxon>eudicotyledons</taxon>
        <taxon>Gunneridae</taxon>
        <taxon>Pentapetalae</taxon>
        <taxon>asterids</taxon>
        <taxon>campanulids</taxon>
        <taxon>Asterales</taxon>
        <taxon>Asteraceae</taxon>
        <taxon>Asteroideae</taxon>
        <taxon>Anthemideae</taxon>
        <taxon>Anthemidinae</taxon>
        <taxon>Tanacetum</taxon>
    </lineage>
</organism>
<accession>A0ABQ5DFY2</accession>
<protein>
    <submittedName>
        <fullName evidence="1">Uncharacterized protein</fullName>
    </submittedName>
</protein>
<sequence length="116" mass="12796">MDSLVVVLVDLPGDERSTVEDSAIEWVIHQEPSSMYLGGKISSNEASASPSLCNPEIQQLTIKLGDEYGFVIRRFIIRTSLTGFPAQSVRSSNADALDSLYLLVSLYRTPQSRLPH</sequence>
<proteinExistence type="predicted"/>
<keyword evidence="2" id="KW-1185">Reference proteome</keyword>
<gene>
    <name evidence="1" type="ORF">Tco_0926388</name>
</gene>
<reference evidence="1" key="1">
    <citation type="journal article" date="2022" name="Int. J. Mol. Sci.">
        <title>Draft Genome of Tanacetum Coccineum: Genomic Comparison of Closely Related Tanacetum-Family Plants.</title>
        <authorList>
            <person name="Yamashiro T."/>
            <person name="Shiraishi A."/>
            <person name="Nakayama K."/>
            <person name="Satake H."/>
        </authorList>
    </citation>
    <scope>NUCLEOTIDE SEQUENCE</scope>
</reference>